<proteinExistence type="predicted"/>
<name>A0AAN7AEC8_9PEZI</name>
<dbReference type="AlphaFoldDB" id="A0AAN7AEC8"/>
<sequence length="585" mass="63710">MVLSLLAARDALLANVDRLFELLSSDGAINLRPHVWSPAPRFLADTVSGSRQLEKFLSATENEAEPIWQSYGLYKPFQIRNSIWQEPLFPQSCTGSLSGGTCAGQCQNPEVLFSSLGILGNCLTFAKTAVMSENGTVAREEYNDDTPPGWQVYGVPENVNATQILQDVVSCAVTSCQVNSSTSDMATCTPELVDLRQSFDSQVTPMRLSSLETITHALERYCGRPPDTSFNPDIAGPGVVLSQMIQASTALITFVLISFISSWTRLALLVYEGGNWETAETIHKRLTSSTVYGALVSAAVEFQEAQGFFTMAIQIATLATFEPDVACGQSCSDRDWVISLSEAIMNGQLVRALAVNSMLPVLLTQSILHRNGMGWWYTLVMTLGVCTLAETIRWKSTMQPPFSEILGRLKGAEPIAECGGNPALAAYCLAPLYALKMDSIPMLVVGYSTAAVLVLSQVANSIKTWVSITRLVKRGMAAGYLPSSSPFLGYLGKHLFRAGWWGLQIALSIATGQHLVMLWSIGRVVDSAAGEWSYGQVVSAMLWAPVLGKYIYYNLFGVQEGVEARLAREYQVIRRGDNAIEGTPR</sequence>
<dbReference type="EMBL" id="MU864449">
    <property type="protein sequence ID" value="KAK4185451.1"/>
    <property type="molecule type" value="Genomic_DNA"/>
</dbReference>
<evidence type="ECO:0000313" key="2">
    <source>
        <dbReference type="Proteomes" id="UP001302126"/>
    </source>
</evidence>
<accession>A0AAN7AEC8</accession>
<reference evidence="1" key="1">
    <citation type="journal article" date="2023" name="Mol. Phylogenet. Evol.">
        <title>Genome-scale phylogeny and comparative genomics of the fungal order Sordariales.</title>
        <authorList>
            <person name="Hensen N."/>
            <person name="Bonometti L."/>
            <person name="Westerberg I."/>
            <person name="Brannstrom I.O."/>
            <person name="Guillou S."/>
            <person name="Cros-Aarteil S."/>
            <person name="Calhoun S."/>
            <person name="Haridas S."/>
            <person name="Kuo A."/>
            <person name="Mondo S."/>
            <person name="Pangilinan J."/>
            <person name="Riley R."/>
            <person name="LaButti K."/>
            <person name="Andreopoulos B."/>
            <person name="Lipzen A."/>
            <person name="Chen C."/>
            <person name="Yan M."/>
            <person name="Daum C."/>
            <person name="Ng V."/>
            <person name="Clum A."/>
            <person name="Steindorff A."/>
            <person name="Ohm R.A."/>
            <person name="Martin F."/>
            <person name="Silar P."/>
            <person name="Natvig D.O."/>
            <person name="Lalanne C."/>
            <person name="Gautier V."/>
            <person name="Ament-Velasquez S.L."/>
            <person name="Kruys A."/>
            <person name="Hutchinson M.I."/>
            <person name="Powell A.J."/>
            <person name="Barry K."/>
            <person name="Miller A.N."/>
            <person name="Grigoriev I.V."/>
            <person name="Debuchy R."/>
            <person name="Gladieux P."/>
            <person name="Hiltunen Thoren M."/>
            <person name="Johannesson H."/>
        </authorList>
    </citation>
    <scope>NUCLEOTIDE SEQUENCE</scope>
    <source>
        <strain evidence="1">PSN309</strain>
    </source>
</reference>
<reference evidence="1" key="2">
    <citation type="submission" date="2023-05" db="EMBL/GenBank/DDBJ databases">
        <authorList>
            <consortium name="Lawrence Berkeley National Laboratory"/>
            <person name="Steindorff A."/>
            <person name="Hensen N."/>
            <person name="Bonometti L."/>
            <person name="Westerberg I."/>
            <person name="Brannstrom I.O."/>
            <person name="Guillou S."/>
            <person name="Cros-Aarteil S."/>
            <person name="Calhoun S."/>
            <person name="Haridas S."/>
            <person name="Kuo A."/>
            <person name="Mondo S."/>
            <person name="Pangilinan J."/>
            <person name="Riley R."/>
            <person name="Labutti K."/>
            <person name="Andreopoulos B."/>
            <person name="Lipzen A."/>
            <person name="Chen C."/>
            <person name="Yanf M."/>
            <person name="Daum C."/>
            <person name="Ng V."/>
            <person name="Clum A."/>
            <person name="Ohm R."/>
            <person name="Martin F."/>
            <person name="Silar P."/>
            <person name="Natvig D."/>
            <person name="Lalanne C."/>
            <person name="Gautier V."/>
            <person name="Ament-Velasquez S.L."/>
            <person name="Kruys A."/>
            <person name="Hutchinson M.I."/>
            <person name="Powell A.J."/>
            <person name="Barry K."/>
            <person name="Miller A.N."/>
            <person name="Grigoriev I.V."/>
            <person name="Debuchy R."/>
            <person name="Gladieux P."/>
            <person name="Thoren M.H."/>
            <person name="Johannesson H."/>
        </authorList>
    </citation>
    <scope>NUCLEOTIDE SEQUENCE</scope>
    <source>
        <strain evidence="1">PSN309</strain>
    </source>
</reference>
<dbReference type="Proteomes" id="UP001302126">
    <property type="component" value="Unassembled WGS sequence"/>
</dbReference>
<gene>
    <name evidence="1" type="ORF">QBC35DRAFT_15808</name>
</gene>
<keyword evidence="2" id="KW-1185">Reference proteome</keyword>
<organism evidence="1 2">
    <name type="scientific">Podospora australis</name>
    <dbReference type="NCBI Taxonomy" id="1536484"/>
    <lineage>
        <taxon>Eukaryota</taxon>
        <taxon>Fungi</taxon>
        <taxon>Dikarya</taxon>
        <taxon>Ascomycota</taxon>
        <taxon>Pezizomycotina</taxon>
        <taxon>Sordariomycetes</taxon>
        <taxon>Sordariomycetidae</taxon>
        <taxon>Sordariales</taxon>
        <taxon>Podosporaceae</taxon>
        <taxon>Podospora</taxon>
    </lineage>
</organism>
<protein>
    <submittedName>
        <fullName evidence="1">Uncharacterized protein</fullName>
    </submittedName>
</protein>
<comment type="caution">
    <text evidence="1">The sequence shown here is derived from an EMBL/GenBank/DDBJ whole genome shotgun (WGS) entry which is preliminary data.</text>
</comment>
<evidence type="ECO:0000313" key="1">
    <source>
        <dbReference type="EMBL" id="KAK4185451.1"/>
    </source>
</evidence>